<dbReference type="EMBL" id="JAUKNN010000062">
    <property type="protein sequence ID" value="MDN8671337.1"/>
    <property type="molecule type" value="Genomic_DNA"/>
</dbReference>
<reference evidence="2" key="1">
    <citation type="submission" date="2023-07" db="EMBL/GenBank/DDBJ databases">
        <title>Stenotrophomonas isolates from soil.</title>
        <authorList>
            <person name="Sharma V."/>
            <person name="Zur-Pinska J."/>
            <person name="Hay A.G."/>
        </authorList>
    </citation>
    <scope>NUCLEOTIDE SEQUENCE</scope>
    <source>
        <strain evidence="2">C2</strain>
    </source>
</reference>
<dbReference type="Proteomes" id="UP001174315">
    <property type="component" value="Unassembled WGS sequence"/>
</dbReference>
<name>A0ABT8QHC6_9GAMM</name>
<proteinExistence type="predicted"/>
<sequence>MTAFTARLGRFFGAGLMLLLLQVLALLSVGLAAGHFHQRVALLLEPLSLACGGADPAARMLVAEQLLARAGALDDWQPLCWLPMATLVLALLGTLLVCVHWLRHVDAPLRRSAWGLLALHAAALLLASVMLRLYEHVWAGITTALPAACMTDLTPDGHALPSSIRRWLLQIFARGDLMPPHAPDALAIILCGLLMAAMVVGLWLWRTTSQLRYNRVQTRQSV</sequence>
<comment type="caution">
    <text evidence="2">The sequence shown here is derived from an EMBL/GenBank/DDBJ whole genome shotgun (WGS) entry which is preliminary data.</text>
</comment>
<evidence type="ECO:0000313" key="2">
    <source>
        <dbReference type="EMBL" id="MDN8671337.1"/>
    </source>
</evidence>
<keyword evidence="1" id="KW-1133">Transmembrane helix</keyword>
<gene>
    <name evidence="2" type="ORF">Q0S36_18505</name>
</gene>
<protein>
    <recommendedName>
        <fullName evidence="4">Transmembrane protein</fullName>
    </recommendedName>
</protein>
<feature type="transmembrane region" description="Helical" evidence="1">
    <location>
        <begin position="81"/>
        <end position="102"/>
    </location>
</feature>
<accession>A0ABT8QHC6</accession>
<dbReference type="RefSeq" id="WP_099782627.1">
    <property type="nucleotide sequence ID" value="NZ_JAHXYU010000001.1"/>
</dbReference>
<keyword evidence="1" id="KW-0812">Transmembrane</keyword>
<evidence type="ECO:0008006" key="4">
    <source>
        <dbReference type="Google" id="ProtNLM"/>
    </source>
</evidence>
<keyword evidence="3" id="KW-1185">Reference proteome</keyword>
<keyword evidence="1" id="KW-0472">Membrane</keyword>
<feature type="transmembrane region" description="Helical" evidence="1">
    <location>
        <begin position="185"/>
        <end position="205"/>
    </location>
</feature>
<organism evidence="2 3">
    <name type="scientific">Stenotrophomonas indicatrix</name>
    <dbReference type="NCBI Taxonomy" id="2045451"/>
    <lineage>
        <taxon>Bacteria</taxon>
        <taxon>Pseudomonadati</taxon>
        <taxon>Pseudomonadota</taxon>
        <taxon>Gammaproteobacteria</taxon>
        <taxon>Lysobacterales</taxon>
        <taxon>Lysobacteraceae</taxon>
        <taxon>Stenotrophomonas</taxon>
    </lineage>
</organism>
<evidence type="ECO:0000256" key="1">
    <source>
        <dbReference type="SAM" id="Phobius"/>
    </source>
</evidence>
<evidence type="ECO:0000313" key="3">
    <source>
        <dbReference type="Proteomes" id="UP001174315"/>
    </source>
</evidence>
<feature type="transmembrane region" description="Helical" evidence="1">
    <location>
        <begin position="114"/>
        <end position="134"/>
    </location>
</feature>